<reference evidence="10 11" key="1">
    <citation type="submission" date="2024-03" db="EMBL/GenBank/DDBJ databases">
        <title>Adaptation during the transition from Ophiocordyceps entomopathogen to insect associate is accompanied by gene loss and intensified selection.</title>
        <authorList>
            <person name="Ward C.M."/>
            <person name="Onetto C.A."/>
            <person name="Borneman A.R."/>
        </authorList>
    </citation>
    <scope>NUCLEOTIDE SEQUENCE [LARGE SCALE GENOMIC DNA]</scope>
    <source>
        <strain evidence="10">AWRI1</strain>
        <tissue evidence="10">Single Adult Female</tissue>
    </source>
</reference>
<dbReference type="Proteomes" id="UP001367676">
    <property type="component" value="Unassembled WGS sequence"/>
</dbReference>
<gene>
    <name evidence="10" type="ORF">V9T40_011458</name>
</gene>
<dbReference type="InterPro" id="IPR003599">
    <property type="entry name" value="Ig_sub"/>
</dbReference>
<dbReference type="PROSITE" id="PS50835">
    <property type="entry name" value="IG_LIKE"/>
    <property type="match status" value="3"/>
</dbReference>
<keyword evidence="5" id="KW-0472">Membrane</keyword>
<name>A0AAN9TIS7_9HEMI</name>
<keyword evidence="8" id="KW-0393">Immunoglobulin domain</keyword>
<sequence>MLSQIFHVIFFIYFIYPFVNLQRSPTISYISQVQIKDIGASVDFACSVHDSEDYQVYWKKVDPLKALFSIPLTAGIKKLINDPRIHVNHIPENSTYLLHIEGIQETDAGFYRCQILISSTTKPVTAEVELEVRRPPIIFDNSTRAVVTTEGLSVTLACYAGGHPSPIISWRRENNMILPNGHAVYRGNKLHIDSVHKDHHGIFYCVAENGVGRGQRRNIDVEVQFAPVVNATRKRVGQALQQDMDLECKVEAYPPPAIVWVKDGEQIANNQHWEVSHSTTSDQVTSTIVRIITIEKRQYGNYTCRATNIFGESEARIELFETIIPMCPPACGGRNY</sequence>
<evidence type="ECO:0000313" key="11">
    <source>
        <dbReference type="Proteomes" id="UP001367676"/>
    </source>
</evidence>
<feature type="domain" description="Ig-like" evidence="9">
    <location>
        <begin position="25"/>
        <end position="125"/>
    </location>
</feature>
<dbReference type="GO" id="GO:0043005">
    <property type="term" value="C:neuron projection"/>
    <property type="evidence" value="ECO:0007669"/>
    <property type="project" value="TreeGrafter"/>
</dbReference>
<dbReference type="Pfam" id="PF13927">
    <property type="entry name" value="Ig_3"/>
    <property type="match status" value="1"/>
</dbReference>
<dbReference type="Pfam" id="PF07686">
    <property type="entry name" value="V-set"/>
    <property type="match status" value="1"/>
</dbReference>
<feature type="domain" description="Ig-like" evidence="9">
    <location>
        <begin position="227"/>
        <end position="318"/>
    </location>
</feature>
<dbReference type="SUPFAM" id="SSF48726">
    <property type="entry name" value="Immunoglobulin"/>
    <property type="match status" value="3"/>
</dbReference>
<dbReference type="SMART" id="SM00409">
    <property type="entry name" value="IG"/>
    <property type="match status" value="3"/>
</dbReference>
<dbReference type="InterPro" id="IPR007110">
    <property type="entry name" value="Ig-like_dom"/>
</dbReference>
<evidence type="ECO:0000256" key="2">
    <source>
        <dbReference type="ARBA" id="ARBA00022475"/>
    </source>
</evidence>
<dbReference type="InterPro" id="IPR003598">
    <property type="entry name" value="Ig_sub2"/>
</dbReference>
<keyword evidence="2" id="KW-1003">Cell membrane</keyword>
<proteinExistence type="predicted"/>
<dbReference type="InterPro" id="IPR013783">
    <property type="entry name" value="Ig-like_fold"/>
</dbReference>
<comment type="subcellular location">
    <subcellularLocation>
        <location evidence="1">Cell membrane</location>
    </subcellularLocation>
</comment>
<keyword evidence="4" id="KW-0677">Repeat</keyword>
<dbReference type="Pfam" id="PF07679">
    <property type="entry name" value="I-set"/>
    <property type="match status" value="1"/>
</dbReference>
<dbReference type="FunFam" id="2.60.40.10:FF:000032">
    <property type="entry name" value="palladin isoform X1"/>
    <property type="match status" value="1"/>
</dbReference>
<dbReference type="AlphaFoldDB" id="A0AAN9TIS7"/>
<keyword evidence="3" id="KW-0732">Signal</keyword>
<protein>
    <recommendedName>
        <fullName evidence="9">Ig-like domain-containing protein</fullName>
    </recommendedName>
</protein>
<evidence type="ECO:0000256" key="3">
    <source>
        <dbReference type="ARBA" id="ARBA00022729"/>
    </source>
</evidence>
<evidence type="ECO:0000256" key="7">
    <source>
        <dbReference type="ARBA" id="ARBA00023180"/>
    </source>
</evidence>
<dbReference type="GO" id="GO:0005886">
    <property type="term" value="C:plasma membrane"/>
    <property type="evidence" value="ECO:0007669"/>
    <property type="project" value="UniProtKB-SubCell"/>
</dbReference>
<dbReference type="PANTHER" id="PTHR12231:SF220">
    <property type="entry name" value="LACHESIN"/>
    <property type="match status" value="1"/>
</dbReference>
<dbReference type="CDD" id="cd00096">
    <property type="entry name" value="Ig"/>
    <property type="match status" value="1"/>
</dbReference>
<evidence type="ECO:0000259" key="9">
    <source>
        <dbReference type="PROSITE" id="PS50835"/>
    </source>
</evidence>
<evidence type="ECO:0000256" key="4">
    <source>
        <dbReference type="ARBA" id="ARBA00022737"/>
    </source>
</evidence>
<evidence type="ECO:0000313" key="10">
    <source>
        <dbReference type="EMBL" id="KAK7574267.1"/>
    </source>
</evidence>
<dbReference type="PANTHER" id="PTHR12231">
    <property type="entry name" value="CTX-RELATED TYPE I TRANSMEMBRANE PROTEIN"/>
    <property type="match status" value="1"/>
</dbReference>
<dbReference type="SMART" id="SM00408">
    <property type="entry name" value="IGc2"/>
    <property type="match status" value="3"/>
</dbReference>
<dbReference type="Gene3D" id="2.60.40.10">
    <property type="entry name" value="Immunoglobulins"/>
    <property type="match status" value="3"/>
</dbReference>
<keyword evidence="7" id="KW-0325">Glycoprotein</keyword>
<comment type="caution">
    <text evidence="10">The sequence shown here is derived from an EMBL/GenBank/DDBJ whole genome shotgun (WGS) entry which is preliminary data.</text>
</comment>
<accession>A0AAN9TIS7</accession>
<dbReference type="InterPro" id="IPR051170">
    <property type="entry name" value="Neural/epithelial_adhesion"/>
</dbReference>
<evidence type="ECO:0000256" key="5">
    <source>
        <dbReference type="ARBA" id="ARBA00023136"/>
    </source>
</evidence>
<evidence type="ECO:0000256" key="8">
    <source>
        <dbReference type="ARBA" id="ARBA00023319"/>
    </source>
</evidence>
<keyword evidence="6" id="KW-1015">Disulfide bond</keyword>
<dbReference type="InterPro" id="IPR013106">
    <property type="entry name" value="Ig_V-set"/>
</dbReference>
<feature type="domain" description="Ig-like" evidence="9">
    <location>
        <begin position="135"/>
        <end position="222"/>
    </location>
</feature>
<evidence type="ECO:0000256" key="6">
    <source>
        <dbReference type="ARBA" id="ARBA00023157"/>
    </source>
</evidence>
<dbReference type="InterPro" id="IPR013098">
    <property type="entry name" value="Ig_I-set"/>
</dbReference>
<organism evidence="10 11">
    <name type="scientific">Parthenolecanium corni</name>
    <dbReference type="NCBI Taxonomy" id="536013"/>
    <lineage>
        <taxon>Eukaryota</taxon>
        <taxon>Metazoa</taxon>
        <taxon>Ecdysozoa</taxon>
        <taxon>Arthropoda</taxon>
        <taxon>Hexapoda</taxon>
        <taxon>Insecta</taxon>
        <taxon>Pterygota</taxon>
        <taxon>Neoptera</taxon>
        <taxon>Paraneoptera</taxon>
        <taxon>Hemiptera</taxon>
        <taxon>Sternorrhyncha</taxon>
        <taxon>Coccoidea</taxon>
        <taxon>Coccidae</taxon>
        <taxon>Parthenolecanium</taxon>
    </lineage>
</organism>
<dbReference type="FunFam" id="2.60.40.10:FF:000328">
    <property type="entry name" value="CLUMA_CG000981, isoform A"/>
    <property type="match status" value="1"/>
</dbReference>
<dbReference type="InterPro" id="IPR036179">
    <property type="entry name" value="Ig-like_dom_sf"/>
</dbReference>
<evidence type="ECO:0000256" key="1">
    <source>
        <dbReference type="ARBA" id="ARBA00004236"/>
    </source>
</evidence>
<dbReference type="EMBL" id="JBBCAQ010000037">
    <property type="protein sequence ID" value="KAK7574267.1"/>
    <property type="molecule type" value="Genomic_DNA"/>
</dbReference>
<keyword evidence="11" id="KW-1185">Reference proteome</keyword>